<reference evidence="1" key="1">
    <citation type="submission" date="2022-08" db="EMBL/GenBank/DDBJ databases">
        <authorList>
            <person name="Tistechok S."/>
            <person name="Samborskyy M."/>
            <person name="Roman I."/>
        </authorList>
    </citation>
    <scope>NUCLEOTIDE SEQUENCE</scope>
    <source>
        <strain evidence="1">DSM 103496</strain>
    </source>
</reference>
<dbReference type="PANTHER" id="PTHR43677">
    <property type="entry name" value="SHORT-CHAIN DEHYDROGENASE/REDUCTASE"/>
    <property type="match status" value="1"/>
</dbReference>
<organism evidence="1 2">
    <name type="scientific">Umezawaea endophytica</name>
    <dbReference type="NCBI Taxonomy" id="1654476"/>
    <lineage>
        <taxon>Bacteria</taxon>
        <taxon>Bacillati</taxon>
        <taxon>Actinomycetota</taxon>
        <taxon>Actinomycetes</taxon>
        <taxon>Pseudonocardiales</taxon>
        <taxon>Pseudonocardiaceae</taxon>
        <taxon>Umezawaea</taxon>
    </lineage>
</organism>
<name>A0A9X2VW81_9PSEU</name>
<feature type="non-terminal residue" evidence="1">
    <location>
        <position position="1"/>
    </location>
</feature>
<sequence length="134" mass="14839">ATRVFDRTRAALLTDETYDVVIDTVAGPSLEQHLELLRPNGRYVLCGGAAGPPGPDAFTPLLRNIHKSPTLIVFSLNSLEPQDLRRSWKRVTTLLREDRLSPVLDSRFPLAQADSALRHVEFGRPFGKVVLLPG</sequence>
<dbReference type="RefSeq" id="WP_259629212.1">
    <property type="nucleotide sequence ID" value="NZ_JANYMP010000036.1"/>
</dbReference>
<dbReference type="PANTHER" id="PTHR43677:SF4">
    <property type="entry name" value="QUINONE OXIDOREDUCTASE-LIKE PROTEIN 2"/>
    <property type="match status" value="1"/>
</dbReference>
<dbReference type="Pfam" id="PF13602">
    <property type="entry name" value="ADH_zinc_N_2"/>
    <property type="match status" value="1"/>
</dbReference>
<protein>
    <submittedName>
        <fullName evidence="1">Zinc-binding dehydrogenase</fullName>
    </submittedName>
</protein>
<accession>A0A9X2VW81</accession>
<proteinExistence type="predicted"/>
<keyword evidence="2" id="KW-1185">Reference proteome</keyword>
<dbReference type="InterPro" id="IPR051397">
    <property type="entry name" value="Zn-ADH-like_protein"/>
</dbReference>
<dbReference type="EMBL" id="JANYMP010000036">
    <property type="protein sequence ID" value="MCS7483761.1"/>
    <property type="molecule type" value="Genomic_DNA"/>
</dbReference>
<evidence type="ECO:0000313" key="1">
    <source>
        <dbReference type="EMBL" id="MCS7483761.1"/>
    </source>
</evidence>
<gene>
    <name evidence="1" type="ORF">NZH93_43570</name>
</gene>
<dbReference type="GO" id="GO:0016491">
    <property type="term" value="F:oxidoreductase activity"/>
    <property type="evidence" value="ECO:0007669"/>
    <property type="project" value="TreeGrafter"/>
</dbReference>
<dbReference type="Gene3D" id="3.40.50.720">
    <property type="entry name" value="NAD(P)-binding Rossmann-like Domain"/>
    <property type="match status" value="1"/>
</dbReference>
<dbReference type="AlphaFoldDB" id="A0A9X2VW81"/>
<dbReference type="Proteomes" id="UP001141259">
    <property type="component" value="Unassembled WGS sequence"/>
</dbReference>
<dbReference type="Gene3D" id="3.90.180.10">
    <property type="entry name" value="Medium-chain alcohol dehydrogenases, catalytic domain"/>
    <property type="match status" value="1"/>
</dbReference>
<comment type="caution">
    <text evidence="1">The sequence shown here is derived from an EMBL/GenBank/DDBJ whole genome shotgun (WGS) entry which is preliminary data.</text>
</comment>
<dbReference type="InterPro" id="IPR036291">
    <property type="entry name" value="NAD(P)-bd_dom_sf"/>
</dbReference>
<dbReference type="SUPFAM" id="SSF51735">
    <property type="entry name" value="NAD(P)-binding Rossmann-fold domains"/>
    <property type="match status" value="1"/>
</dbReference>
<evidence type="ECO:0000313" key="2">
    <source>
        <dbReference type="Proteomes" id="UP001141259"/>
    </source>
</evidence>